<dbReference type="EMBL" id="VUMH01000001">
    <property type="protein sequence ID" value="MSS26807.1"/>
    <property type="molecule type" value="Genomic_DNA"/>
</dbReference>
<keyword evidence="2" id="KW-1003">Cell membrane</keyword>
<evidence type="ECO:0000256" key="6">
    <source>
        <dbReference type="SAM" id="Phobius"/>
    </source>
</evidence>
<evidence type="ECO:0000259" key="7">
    <source>
        <dbReference type="SMART" id="SM00849"/>
    </source>
</evidence>
<gene>
    <name evidence="8" type="ORF">FYJ44_01855</name>
</gene>
<dbReference type="InterPro" id="IPR052159">
    <property type="entry name" value="Competence_DNA_uptake"/>
</dbReference>
<feature type="transmembrane region" description="Helical" evidence="6">
    <location>
        <begin position="12"/>
        <end position="40"/>
    </location>
</feature>
<keyword evidence="5 6" id="KW-0472">Membrane</keyword>
<feature type="domain" description="Metallo-beta-lactamase" evidence="7">
    <location>
        <begin position="589"/>
        <end position="796"/>
    </location>
</feature>
<dbReference type="RefSeq" id="WP_154508589.1">
    <property type="nucleotide sequence ID" value="NZ_JAXELC010000055.1"/>
</dbReference>
<proteinExistence type="predicted"/>
<evidence type="ECO:0000256" key="3">
    <source>
        <dbReference type="ARBA" id="ARBA00022692"/>
    </source>
</evidence>
<accession>A0A6L5XI74</accession>
<feature type="transmembrane region" description="Helical" evidence="6">
    <location>
        <begin position="304"/>
        <end position="322"/>
    </location>
</feature>
<feature type="transmembrane region" description="Helical" evidence="6">
    <location>
        <begin position="328"/>
        <end position="344"/>
    </location>
</feature>
<keyword evidence="9" id="KW-1185">Reference proteome</keyword>
<evidence type="ECO:0000313" key="9">
    <source>
        <dbReference type="Proteomes" id="UP000477488"/>
    </source>
</evidence>
<dbReference type="Pfam" id="PF00753">
    <property type="entry name" value="Lactamase_B"/>
    <property type="match status" value="1"/>
</dbReference>
<dbReference type="PANTHER" id="PTHR30619:SF1">
    <property type="entry name" value="RECOMBINATION PROTEIN 2"/>
    <property type="match status" value="1"/>
</dbReference>
<dbReference type="GO" id="GO:0005886">
    <property type="term" value="C:plasma membrane"/>
    <property type="evidence" value="ECO:0007669"/>
    <property type="project" value="UniProtKB-SubCell"/>
</dbReference>
<dbReference type="Gene3D" id="3.60.15.10">
    <property type="entry name" value="Ribonuclease Z/Hydroxyacylglutathione hydrolase-like"/>
    <property type="match status" value="1"/>
</dbReference>
<feature type="transmembrane region" description="Helical" evidence="6">
    <location>
        <begin position="270"/>
        <end position="292"/>
    </location>
</feature>
<dbReference type="InterPro" id="IPR004477">
    <property type="entry name" value="ComEC_N"/>
</dbReference>
<dbReference type="InterPro" id="IPR001279">
    <property type="entry name" value="Metallo-B-lactamas"/>
</dbReference>
<dbReference type="PANTHER" id="PTHR30619">
    <property type="entry name" value="DNA INTERNALIZATION/COMPETENCE PROTEIN COMEC/REC2"/>
    <property type="match status" value="1"/>
</dbReference>
<dbReference type="Proteomes" id="UP000477488">
    <property type="component" value="Unassembled WGS sequence"/>
</dbReference>
<evidence type="ECO:0000256" key="2">
    <source>
        <dbReference type="ARBA" id="ARBA00022475"/>
    </source>
</evidence>
<dbReference type="InterPro" id="IPR025405">
    <property type="entry name" value="DUF4131"/>
</dbReference>
<feature type="transmembrane region" description="Helical" evidence="6">
    <location>
        <begin position="52"/>
        <end position="71"/>
    </location>
</feature>
<feature type="transmembrane region" description="Helical" evidence="6">
    <location>
        <begin position="377"/>
        <end position="396"/>
    </location>
</feature>
<feature type="transmembrane region" description="Helical" evidence="6">
    <location>
        <begin position="351"/>
        <end position="371"/>
    </location>
</feature>
<evidence type="ECO:0000256" key="4">
    <source>
        <dbReference type="ARBA" id="ARBA00022989"/>
    </source>
</evidence>
<dbReference type="SUPFAM" id="SSF56281">
    <property type="entry name" value="Metallo-hydrolase/oxidoreductase"/>
    <property type="match status" value="1"/>
</dbReference>
<dbReference type="Pfam" id="PF13567">
    <property type="entry name" value="DUF4131"/>
    <property type="match status" value="1"/>
</dbReference>
<feature type="transmembrane region" description="Helical" evidence="6">
    <location>
        <begin position="450"/>
        <end position="470"/>
    </location>
</feature>
<organism evidence="8 9">
    <name type="scientific">Desulfovibrio porci</name>
    <dbReference type="NCBI Taxonomy" id="2605782"/>
    <lineage>
        <taxon>Bacteria</taxon>
        <taxon>Pseudomonadati</taxon>
        <taxon>Thermodesulfobacteriota</taxon>
        <taxon>Desulfovibrionia</taxon>
        <taxon>Desulfovibrionales</taxon>
        <taxon>Desulfovibrionaceae</taxon>
        <taxon>Desulfovibrio</taxon>
    </lineage>
</organism>
<keyword evidence="3 6" id="KW-0812">Transmembrane</keyword>
<keyword evidence="4 6" id="KW-1133">Transmembrane helix</keyword>
<reference evidence="8 9" key="1">
    <citation type="submission" date="2019-09" db="EMBL/GenBank/DDBJ databases">
        <title>In-depth cultivation of the pig gut microbiome towards novel bacterial diversity and tailored functional studies.</title>
        <authorList>
            <person name="Wylensek D."/>
            <person name="Hitch T.C.A."/>
            <person name="Clavel T."/>
        </authorList>
    </citation>
    <scope>NUCLEOTIDE SEQUENCE [LARGE SCALE GENOMIC DNA]</scope>
    <source>
        <strain evidence="8 9">PG-178-WT-4</strain>
    </source>
</reference>
<evidence type="ECO:0000256" key="1">
    <source>
        <dbReference type="ARBA" id="ARBA00004651"/>
    </source>
</evidence>
<feature type="transmembrane region" description="Helical" evidence="6">
    <location>
        <begin position="417"/>
        <end position="438"/>
    </location>
</feature>
<dbReference type="AlphaFoldDB" id="A0A6L5XI74"/>
<dbReference type="InterPro" id="IPR036866">
    <property type="entry name" value="RibonucZ/Hydroxyglut_hydro"/>
</dbReference>
<evidence type="ECO:0000313" key="8">
    <source>
        <dbReference type="EMBL" id="MSS26807.1"/>
    </source>
</evidence>
<dbReference type="InterPro" id="IPR035681">
    <property type="entry name" value="ComA-like_MBL"/>
</dbReference>
<dbReference type="SMART" id="SM00849">
    <property type="entry name" value="Lactamase_B"/>
    <property type="match status" value="1"/>
</dbReference>
<name>A0A6L5XI74_9BACT</name>
<comment type="caution">
    <text evidence="8">The sequence shown here is derived from an EMBL/GenBank/DDBJ whole genome shotgun (WGS) entry which is preliminary data.</text>
</comment>
<dbReference type="Pfam" id="PF03772">
    <property type="entry name" value="Competence"/>
    <property type="match status" value="1"/>
</dbReference>
<comment type="subcellular location">
    <subcellularLocation>
        <location evidence="1">Cell membrane</location>
        <topology evidence="1">Multi-pass membrane protein</topology>
    </subcellularLocation>
</comment>
<evidence type="ECO:0000256" key="5">
    <source>
        <dbReference type="ARBA" id="ARBA00023136"/>
    </source>
</evidence>
<sequence length="846" mass="91316">MRHPPLQAPLLWQVYLGFWIAGVAAAVWLWPALCCALLLALADKRLWRVARLALAGALVLAGLGVALWQLAPPGLASGTPPAWTEMDEGTNTGTAPPRLCGRVRDVQGLPDQRLRLLLADVRPQGADAAQALPGLVTWTWEEPLFRPLAGQTVCLSRRPRPVHGFANAGLADWEIWWAARDVRWRLWSQGGRGDPEISGQGTVSARWREELRAAFLAALLPQGQVTTSDPALPGLSQSKTILLALLFGDRQYLNQQTLDNFAAATLAHSLALSGQHLAVAGLLGLLCVLAAARLRPSLYLARPRVILALAAACPPALAYLWLGNAPASLLRAVCMLFVLAFWLARGRARTTLDVLCAALLCICLAAPLSVLDTGLQLSALCVAVIGLALPWLRRIAPPHAARNSRRQSLLRLVRWPLRILLISLLIQAALLPLNLLLFGNAGFWFPLNVLWLPVADLVVLPGAVLGLLLAGAGLDGAARLTLDLAALPCQWLLDGLERLHALGLLHNPVMLRPHWTALPAFAALAAGLACLTRRNGQDRRDGGEISAAAAQTGRRLLLAGLGLLCVGPLLRLEQRFSDETRLDVLDVGQGQALALRAPGHLRMVLDGGGSASPRFDPGKALVGPTLAYNDAPRLAAVINSHPDLDHLGGLFHLLDGFQVRALFHNGREAAGWRGKQWREARRAAMSTVLAEGDVLIVGDPALGLRLEVLHPPRAVAAETVRNGNEASLILRLTRHGQGLALFSGDAERRSLRRLLASGRDLRAQVLVAPHHGSDRSFLAAFYRAVQPELVLVSCGFQNRYNYPGPHLRAWLDKNDIPLLHTGESGQISVTWPQNGPLRVQTVRPQH</sequence>
<protein>
    <submittedName>
        <fullName evidence="8">DUF4131 domain-containing protein</fullName>
    </submittedName>
</protein>
<dbReference type="CDD" id="cd07731">
    <property type="entry name" value="ComA-like_MBL-fold"/>
    <property type="match status" value="1"/>
</dbReference>